<feature type="compositionally biased region" description="Polar residues" evidence="1">
    <location>
        <begin position="198"/>
        <end position="212"/>
    </location>
</feature>
<feature type="region of interest" description="Disordered" evidence="1">
    <location>
        <begin position="36"/>
        <end position="174"/>
    </location>
</feature>
<keyword evidence="2" id="KW-0732">Signal</keyword>
<proteinExistence type="predicted"/>
<dbReference type="AlphaFoldDB" id="A0A8S1HFR1"/>
<feature type="chain" id="PRO_5035936283" evidence="2">
    <location>
        <begin position="16"/>
        <end position="408"/>
    </location>
</feature>
<feature type="region of interest" description="Disordered" evidence="1">
    <location>
        <begin position="187"/>
        <end position="379"/>
    </location>
</feature>
<reference evidence="3" key="1">
    <citation type="submission" date="2020-10" db="EMBL/GenBank/DDBJ databases">
        <authorList>
            <person name="Kikuchi T."/>
        </authorList>
    </citation>
    <scope>NUCLEOTIDE SEQUENCE</scope>
    <source>
        <strain evidence="3">NKZ352</strain>
    </source>
</reference>
<feature type="compositionally biased region" description="Basic and acidic residues" evidence="1">
    <location>
        <begin position="104"/>
        <end position="117"/>
    </location>
</feature>
<feature type="compositionally biased region" description="Polar residues" evidence="1">
    <location>
        <begin position="139"/>
        <end position="155"/>
    </location>
</feature>
<feature type="compositionally biased region" description="Basic and acidic residues" evidence="1">
    <location>
        <begin position="339"/>
        <end position="353"/>
    </location>
</feature>
<evidence type="ECO:0000313" key="3">
    <source>
        <dbReference type="EMBL" id="CAD6194574.1"/>
    </source>
</evidence>
<sequence>MRALLFLTLFTSVSCFAFPWATSDEQGTLPLELREKTTPSEVQDLHRITRRHPRRSTPFSPTDRTDEPVEGTPQVALQENRTQETSSQALELKHFTRPHPRRSTSSDDRTDSSDHSRVQRRVTLNPPPVPGSTELPKQANLSGIVSSNRTRSGDNTPAPVTRLPPVTKDGEPYTGQVTVAGEDFKRRTRHYSRRSTDPVETTSAKADPNASTEWHRVQTKPPAVETRNSTGGDAVPTLPSSRNDSNSIVKHRSTPVPSKFVRRTETASLESRTTPGDDEFEGSGHTEQDFHRSTPDRSPPLTGEAQTAAPAGSNDISYSHPSENEQKSTPGGVGIAYSHRPEEVHKRGTDSLELRTTPGDDGDATKKPHHLPTLPPWLKKFTLPHGWTFPHRRTRAPVTEEPSPTDSQ</sequence>
<protein>
    <submittedName>
        <fullName evidence="3">Uncharacterized protein</fullName>
    </submittedName>
</protein>
<dbReference type="Proteomes" id="UP000835052">
    <property type="component" value="Unassembled WGS sequence"/>
</dbReference>
<feature type="compositionally biased region" description="Polar residues" evidence="1">
    <location>
        <begin position="238"/>
        <end position="248"/>
    </location>
</feature>
<dbReference type="PROSITE" id="PS51257">
    <property type="entry name" value="PROKAR_LIPOPROTEIN"/>
    <property type="match status" value="1"/>
</dbReference>
<keyword evidence="4" id="KW-1185">Reference proteome</keyword>
<accession>A0A8S1HFR1</accession>
<feature type="signal peptide" evidence="2">
    <location>
        <begin position="1"/>
        <end position="15"/>
    </location>
</feature>
<name>A0A8S1HFR1_9PELO</name>
<organism evidence="3 4">
    <name type="scientific">Caenorhabditis auriculariae</name>
    <dbReference type="NCBI Taxonomy" id="2777116"/>
    <lineage>
        <taxon>Eukaryota</taxon>
        <taxon>Metazoa</taxon>
        <taxon>Ecdysozoa</taxon>
        <taxon>Nematoda</taxon>
        <taxon>Chromadorea</taxon>
        <taxon>Rhabditida</taxon>
        <taxon>Rhabditina</taxon>
        <taxon>Rhabditomorpha</taxon>
        <taxon>Rhabditoidea</taxon>
        <taxon>Rhabditidae</taxon>
        <taxon>Peloderinae</taxon>
        <taxon>Caenorhabditis</taxon>
    </lineage>
</organism>
<dbReference type="EMBL" id="CAJGYM010000045">
    <property type="protein sequence ID" value="CAD6194574.1"/>
    <property type="molecule type" value="Genomic_DNA"/>
</dbReference>
<evidence type="ECO:0000256" key="1">
    <source>
        <dbReference type="SAM" id="MobiDB-lite"/>
    </source>
</evidence>
<gene>
    <name evidence="3" type="ORF">CAUJ_LOCUS10493</name>
</gene>
<comment type="caution">
    <text evidence="3">The sequence shown here is derived from an EMBL/GenBank/DDBJ whole genome shotgun (WGS) entry which is preliminary data.</text>
</comment>
<feature type="compositionally biased region" description="Polar residues" evidence="1">
    <location>
        <begin position="75"/>
        <end position="89"/>
    </location>
</feature>
<evidence type="ECO:0000256" key="2">
    <source>
        <dbReference type="SAM" id="SignalP"/>
    </source>
</evidence>
<feature type="compositionally biased region" description="Basic and acidic residues" evidence="1">
    <location>
        <begin position="36"/>
        <end position="47"/>
    </location>
</feature>
<feature type="compositionally biased region" description="Basic and acidic residues" evidence="1">
    <location>
        <begin position="282"/>
        <end position="295"/>
    </location>
</feature>
<evidence type="ECO:0000313" key="4">
    <source>
        <dbReference type="Proteomes" id="UP000835052"/>
    </source>
</evidence>